<evidence type="ECO:0000259" key="9">
    <source>
        <dbReference type="PROSITE" id="PS50004"/>
    </source>
</evidence>
<dbReference type="SMART" id="SM00239">
    <property type="entry name" value="C2"/>
    <property type="match status" value="1"/>
</dbReference>
<feature type="domain" description="CUE" evidence="10">
    <location>
        <begin position="256"/>
        <end position="299"/>
    </location>
</feature>
<evidence type="ECO:0000313" key="11">
    <source>
        <dbReference type="EMBL" id="KAJ8911046.1"/>
    </source>
</evidence>
<dbReference type="FunFam" id="2.60.40.150:FF:000055">
    <property type="entry name" value="Toll-interacting protein-like Protein"/>
    <property type="match status" value="1"/>
</dbReference>
<comment type="caution">
    <text evidence="11">The sequence shown here is derived from an EMBL/GenBank/DDBJ whole genome shotgun (WGS) entry which is preliminary data.</text>
</comment>
<dbReference type="Pfam" id="PF00168">
    <property type="entry name" value="C2"/>
    <property type="match status" value="1"/>
</dbReference>
<dbReference type="Gene3D" id="2.60.40.150">
    <property type="entry name" value="C2 domain"/>
    <property type="match status" value="1"/>
</dbReference>
<keyword evidence="5" id="KW-0677">Repeat</keyword>
<dbReference type="AlphaFoldDB" id="A0AAV8VAJ6"/>
<evidence type="ECO:0000313" key="12">
    <source>
        <dbReference type="Proteomes" id="UP001159042"/>
    </source>
</evidence>
<dbReference type="GO" id="GO:0043130">
    <property type="term" value="F:ubiquitin binding"/>
    <property type="evidence" value="ECO:0007669"/>
    <property type="project" value="InterPro"/>
</dbReference>
<comment type="subcellular location">
    <subcellularLocation>
        <location evidence="1">Cytoplasm</location>
    </subcellularLocation>
</comment>
<dbReference type="Pfam" id="PF02845">
    <property type="entry name" value="CUE"/>
    <property type="match status" value="1"/>
</dbReference>
<evidence type="ECO:0000256" key="1">
    <source>
        <dbReference type="ARBA" id="ARBA00004496"/>
    </source>
</evidence>
<evidence type="ECO:0000256" key="2">
    <source>
        <dbReference type="ARBA" id="ARBA00009278"/>
    </source>
</evidence>
<evidence type="ECO:0000256" key="5">
    <source>
        <dbReference type="ARBA" id="ARBA00022737"/>
    </source>
</evidence>
<dbReference type="InterPro" id="IPR041799">
    <property type="entry name" value="TOLIP_CUE"/>
</dbReference>
<dbReference type="FunFam" id="1.10.8.10:FF:000036">
    <property type="entry name" value="Toll-interacting protein-like Protein"/>
    <property type="match status" value="1"/>
</dbReference>
<keyword evidence="4" id="KW-0399">Innate immunity</keyword>
<sequence length="299" mass="32933">MPFEKIAIEIITFGKCWGNSLAGDLFNSKGIIGTCFFENADGSILLGPLPDDFLRVNVSAQEQQEAADRQAAMALQQQYTGGTASYLTSIPGRLSITVAQAKLAKNYGMTRMDPYCRIRVGHCVYETPTDPNGGKNPRWNKVVYCILPQGINTITIEIFDERSFTMDELIAWTQIVIPQQVFSGETHEDWYPLNGKQGEGLEGMINLVLSYSASPPYLYAPSPIMVVPRTGGAAVKPLTVYTAPSNPPASTPVPILSESELKQIEEMFPNIEKEVIKTVFEANRGNKESTINSLLQMVE</sequence>
<organism evidence="11 12">
    <name type="scientific">Exocentrus adspersus</name>
    <dbReference type="NCBI Taxonomy" id="1586481"/>
    <lineage>
        <taxon>Eukaryota</taxon>
        <taxon>Metazoa</taxon>
        <taxon>Ecdysozoa</taxon>
        <taxon>Arthropoda</taxon>
        <taxon>Hexapoda</taxon>
        <taxon>Insecta</taxon>
        <taxon>Pterygota</taxon>
        <taxon>Neoptera</taxon>
        <taxon>Endopterygota</taxon>
        <taxon>Coleoptera</taxon>
        <taxon>Polyphaga</taxon>
        <taxon>Cucujiformia</taxon>
        <taxon>Chrysomeloidea</taxon>
        <taxon>Cerambycidae</taxon>
        <taxon>Lamiinae</taxon>
        <taxon>Acanthocinini</taxon>
        <taxon>Exocentrus</taxon>
    </lineage>
</organism>
<keyword evidence="3" id="KW-0963">Cytoplasm</keyword>
<keyword evidence="6" id="KW-0391">Immunity</keyword>
<dbReference type="PANTHER" id="PTHR16461">
    <property type="entry name" value="TOLL-INTERACTING PROTEIN"/>
    <property type="match status" value="1"/>
</dbReference>
<dbReference type="GO" id="GO:0006914">
    <property type="term" value="P:autophagy"/>
    <property type="evidence" value="ECO:0007669"/>
    <property type="project" value="UniProtKB-KW"/>
</dbReference>
<evidence type="ECO:0000256" key="6">
    <source>
        <dbReference type="ARBA" id="ARBA00022859"/>
    </source>
</evidence>
<dbReference type="Proteomes" id="UP001159042">
    <property type="component" value="Unassembled WGS sequence"/>
</dbReference>
<keyword evidence="7" id="KW-0072">Autophagy</keyword>
<dbReference type="SUPFAM" id="SSF46934">
    <property type="entry name" value="UBA-like"/>
    <property type="match status" value="1"/>
</dbReference>
<comment type="similarity">
    <text evidence="2">Belongs to the tollip family.</text>
</comment>
<dbReference type="PROSITE" id="PS50004">
    <property type="entry name" value="C2"/>
    <property type="match status" value="1"/>
</dbReference>
<dbReference type="InterPro" id="IPR035892">
    <property type="entry name" value="C2_domain_sf"/>
</dbReference>
<evidence type="ECO:0000259" key="10">
    <source>
        <dbReference type="PROSITE" id="PS51140"/>
    </source>
</evidence>
<dbReference type="GO" id="GO:0031624">
    <property type="term" value="F:ubiquitin conjugating enzyme binding"/>
    <property type="evidence" value="ECO:0007669"/>
    <property type="project" value="TreeGrafter"/>
</dbReference>
<dbReference type="CDD" id="cd04016">
    <property type="entry name" value="C2_Tollip"/>
    <property type="match status" value="1"/>
</dbReference>
<name>A0AAV8VAJ6_9CUCU</name>
<protein>
    <recommendedName>
        <fullName evidence="13">Toll-interacting protein</fullName>
    </recommendedName>
</protein>
<dbReference type="EMBL" id="JANEYG010000221">
    <property type="protein sequence ID" value="KAJ8911046.1"/>
    <property type="molecule type" value="Genomic_DNA"/>
</dbReference>
<evidence type="ECO:0000256" key="8">
    <source>
        <dbReference type="ARBA" id="ARBA00023198"/>
    </source>
</evidence>
<keyword evidence="8" id="KW-0395">Inflammatory response</keyword>
<evidence type="ECO:0000256" key="7">
    <source>
        <dbReference type="ARBA" id="ARBA00023006"/>
    </source>
</evidence>
<dbReference type="InterPro" id="IPR003892">
    <property type="entry name" value="CUE"/>
</dbReference>
<evidence type="ECO:0008006" key="13">
    <source>
        <dbReference type="Google" id="ProtNLM"/>
    </source>
</evidence>
<dbReference type="GO" id="GO:0005737">
    <property type="term" value="C:cytoplasm"/>
    <property type="evidence" value="ECO:0007669"/>
    <property type="project" value="UniProtKB-SubCell"/>
</dbReference>
<dbReference type="InterPro" id="IPR037301">
    <property type="entry name" value="Tollip_C2"/>
</dbReference>
<dbReference type="InterPro" id="IPR000008">
    <property type="entry name" value="C2_dom"/>
</dbReference>
<evidence type="ECO:0000256" key="4">
    <source>
        <dbReference type="ARBA" id="ARBA00022588"/>
    </source>
</evidence>
<dbReference type="GO" id="GO:0006511">
    <property type="term" value="P:ubiquitin-dependent protein catabolic process"/>
    <property type="evidence" value="ECO:0007669"/>
    <property type="project" value="TreeGrafter"/>
</dbReference>
<dbReference type="PROSITE" id="PS51140">
    <property type="entry name" value="CUE"/>
    <property type="match status" value="1"/>
</dbReference>
<gene>
    <name evidence="11" type="ORF">NQ315_004693</name>
</gene>
<dbReference type="SMART" id="SM00546">
    <property type="entry name" value="CUE"/>
    <property type="match status" value="1"/>
</dbReference>
<keyword evidence="12" id="KW-1185">Reference proteome</keyword>
<feature type="domain" description="C2" evidence="9">
    <location>
        <begin position="69"/>
        <end position="191"/>
    </location>
</feature>
<dbReference type="InterPro" id="IPR009060">
    <property type="entry name" value="UBA-like_sf"/>
</dbReference>
<proteinExistence type="inferred from homology"/>
<evidence type="ECO:0000256" key="3">
    <source>
        <dbReference type="ARBA" id="ARBA00022490"/>
    </source>
</evidence>
<dbReference type="Gene3D" id="1.10.8.10">
    <property type="entry name" value="DNA helicase RuvA subunit, C-terminal domain"/>
    <property type="match status" value="1"/>
</dbReference>
<dbReference type="CDD" id="cd14363">
    <property type="entry name" value="CUE_TOLIP"/>
    <property type="match status" value="1"/>
</dbReference>
<dbReference type="SUPFAM" id="SSF49562">
    <property type="entry name" value="C2 domain (Calcium/lipid-binding domain, CaLB)"/>
    <property type="match status" value="1"/>
</dbReference>
<dbReference type="GO" id="GO:0045087">
    <property type="term" value="P:innate immune response"/>
    <property type="evidence" value="ECO:0007669"/>
    <property type="project" value="UniProtKB-KW"/>
</dbReference>
<reference evidence="11 12" key="1">
    <citation type="journal article" date="2023" name="Insect Mol. Biol.">
        <title>Genome sequencing provides insights into the evolution of gene families encoding plant cell wall-degrading enzymes in longhorned beetles.</title>
        <authorList>
            <person name="Shin N.R."/>
            <person name="Okamura Y."/>
            <person name="Kirsch R."/>
            <person name="Pauchet Y."/>
        </authorList>
    </citation>
    <scope>NUCLEOTIDE SEQUENCE [LARGE SCALE GENOMIC DNA]</scope>
    <source>
        <strain evidence="11">EAD_L_NR</strain>
    </source>
</reference>
<accession>A0AAV8VAJ6</accession>
<dbReference type="PANTHER" id="PTHR16461:SF5">
    <property type="entry name" value="TOLL-INTERACTING PROTEIN"/>
    <property type="match status" value="1"/>
</dbReference>